<dbReference type="AlphaFoldDB" id="A0A8G1RPJ7"/>
<evidence type="ECO:0000313" key="2">
    <source>
        <dbReference type="Proteomes" id="UP000249789"/>
    </source>
</evidence>
<proteinExistence type="predicted"/>
<dbReference type="OrthoDB" id="10606039at2759"/>
<dbReference type="RefSeq" id="XP_040799201.1">
    <property type="nucleotide sequence ID" value="XM_040946478.1"/>
</dbReference>
<evidence type="ECO:0000313" key="1">
    <source>
        <dbReference type="EMBL" id="RAK75191.1"/>
    </source>
</evidence>
<accession>A0A8G1RPJ7</accession>
<dbReference type="GeneID" id="63863811"/>
<dbReference type="EMBL" id="KZ824660">
    <property type="protein sequence ID" value="RAK75191.1"/>
    <property type="molecule type" value="Genomic_DNA"/>
</dbReference>
<reference evidence="1 2" key="1">
    <citation type="submission" date="2018-02" db="EMBL/GenBank/DDBJ databases">
        <title>The genomes of Aspergillus section Nigri reveals drivers in fungal speciation.</title>
        <authorList>
            <consortium name="DOE Joint Genome Institute"/>
            <person name="Vesth T.C."/>
            <person name="Nybo J."/>
            <person name="Theobald S."/>
            <person name="Brandl J."/>
            <person name="Frisvad J.C."/>
            <person name="Nielsen K.F."/>
            <person name="Lyhne E.K."/>
            <person name="Kogle M.E."/>
            <person name="Kuo A."/>
            <person name="Riley R."/>
            <person name="Clum A."/>
            <person name="Nolan M."/>
            <person name="Lipzen A."/>
            <person name="Salamov A."/>
            <person name="Henrissat B."/>
            <person name="Wiebenga A."/>
            <person name="De vries R.P."/>
            <person name="Grigoriev I.V."/>
            <person name="Mortensen U.H."/>
            <person name="Andersen M.R."/>
            <person name="Baker S.E."/>
        </authorList>
    </citation>
    <scope>NUCLEOTIDE SEQUENCE [LARGE SCALE GENOMIC DNA]</scope>
    <source>
        <strain evidence="1 2">CBS 313.89</strain>
    </source>
</reference>
<dbReference type="Proteomes" id="UP000249789">
    <property type="component" value="Unassembled WGS sequence"/>
</dbReference>
<organism evidence="1 2">
    <name type="scientific">Aspergillus fijiensis CBS 313.89</name>
    <dbReference type="NCBI Taxonomy" id="1448319"/>
    <lineage>
        <taxon>Eukaryota</taxon>
        <taxon>Fungi</taxon>
        <taxon>Dikarya</taxon>
        <taxon>Ascomycota</taxon>
        <taxon>Pezizomycotina</taxon>
        <taxon>Eurotiomycetes</taxon>
        <taxon>Eurotiomycetidae</taxon>
        <taxon>Eurotiales</taxon>
        <taxon>Aspergillaceae</taxon>
        <taxon>Aspergillus</taxon>
    </lineage>
</organism>
<keyword evidence="2" id="KW-1185">Reference proteome</keyword>
<gene>
    <name evidence="1" type="ORF">BO72DRAFT_460617</name>
</gene>
<sequence length="233" mass="26987">MTHATLQLRTTGNFILILYNLSNGFLSNLTPTKLFYRIKISLPNSTLAFYSSVRAQQPEFIDRVRKMCCLFEFFLRASIEPVMIHRENSLERDGRWREAQKLRRQYYTMTFSWLYDFERVGELIRAEKQLVFLAQKEEFLRECERRCLIHLEINLCPDESLIEKLQTAQRLSSEVRQTLCEPNVRPWEDAVVEAVAAVRGRGTRIVTVSTMGIASRTASAVQTPEALIFGPSA</sequence>
<dbReference type="VEuPathDB" id="FungiDB:BO72DRAFT_460617"/>
<name>A0A8G1RPJ7_9EURO</name>
<protein>
    <submittedName>
        <fullName evidence="1">Uncharacterized protein</fullName>
    </submittedName>
</protein>